<evidence type="ECO:0000256" key="1">
    <source>
        <dbReference type="ARBA" id="ARBA00006814"/>
    </source>
</evidence>
<dbReference type="CDD" id="cd06062">
    <property type="entry name" value="H2MP_MemB-H2up"/>
    <property type="match status" value="1"/>
</dbReference>
<organism evidence="5 6">
    <name type="scientific">Flavobacterium hydatis</name>
    <name type="common">Cytophaga aquatilis</name>
    <dbReference type="NCBI Taxonomy" id="991"/>
    <lineage>
        <taxon>Bacteria</taxon>
        <taxon>Pseudomonadati</taxon>
        <taxon>Bacteroidota</taxon>
        <taxon>Flavobacteriia</taxon>
        <taxon>Flavobacteriales</taxon>
        <taxon>Flavobacteriaceae</taxon>
        <taxon>Flavobacterium</taxon>
    </lineage>
</organism>
<protein>
    <submittedName>
        <fullName evidence="5">Hydrogenase maturation protease</fullName>
    </submittedName>
</protein>
<dbReference type="EMBL" id="MUGY01000013">
    <property type="protein sequence ID" value="OXA93737.1"/>
    <property type="molecule type" value="Genomic_DNA"/>
</dbReference>
<evidence type="ECO:0000256" key="3">
    <source>
        <dbReference type="ARBA" id="ARBA00022750"/>
    </source>
</evidence>
<dbReference type="InterPro" id="IPR000671">
    <property type="entry name" value="Peptidase_A31"/>
</dbReference>
<keyword evidence="3" id="KW-0064">Aspartyl protease</keyword>
<dbReference type="GO" id="GO:0006508">
    <property type="term" value="P:proteolysis"/>
    <property type="evidence" value="ECO:0007669"/>
    <property type="project" value="UniProtKB-KW"/>
</dbReference>
<dbReference type="GO" id="GO:0008233">
    <property type="term" value="F:peptidase activity"/>
    <property type="evidence" value="ECO:0007669"/>
    <property type="project" value="UniProtKB-KW"/>
</dbReference>
<evidence type="ECO:0000313" key="6">
    <source>
        <dbReference type="Proteomes" id="UP000198424"/>
    </source>
</evidence>
<dbReference type="PANTHER" id="PTHR30302">
    <property type="entry name" value="HYDROGENASE 1 MATURATION PROTEASE"/>
    <property type="match status" value="1"/>
</dbReference>
<evidence type="ECO:0000313" key="5">
    <source>
        <dbReference type="EMBL" id="OXA93737.1"/>
    </source>
</evidence>
<dbReference type="PRINTS" id="PR00446">
    <property type="entry name" value="HYDRGNUPTAKE"/>
</dbReference>
<proteinExistence type="inferred from homology"/>
<dbReference type="PANTHER" id="PTHR30302:SF1">
    <property type="entry name" value="HYDROGENASE 2 MATURATION PROTEASE"/>
    <property type="match status" value="1"/>
</dbReference>
<dbReference type="Pfam" id="PF01750">
    <property type="entry name" value="HycI"/>
    <property type="match status" value="1"/>
</dbReference>
<evidence type="ECO:0000256" key="4">
    <source>
        <dbReference type="ARBA" id="ARBA00022801"/>
    </source>
</evidence>
<dbReference type="NCBIfam" id="TIGR00072">
    <property type="entry name" value="hydrog_prot"/>
    <property type="match status" value="1"/>
</dbReference>
<evidence type="ECO:0000256" key="2">
    <source>
        <dbReference type="ARBA" id="ARBA00022670"/>
    </source>
</evidence>
<dbReference type="SUPFAM" id="SSF53163">
    <property type="entry name" value="HybD-like"/>
    <property type="match status" value="1"/>
</dbReference>
<keyword evidence="6" id="KW-1185">Reference proteome</keyword>
<keyword evidence="4" id="KW-0378">Hydrolase</keyword>
<keyword evidence="2 5" id="KW-0645">Protease</keyword>
<reference evidence="5 6" key="1">
    <citation type="submission" date="2016-11" db="EMBL/GenBank/DDBJ databases">
        <title>Whole genomes of Flavobacteriaceae.</title>
        <authorList>
            <person name="Stine C."/>
            <person name="Li C."/>
            <person name="Tadesse D."/>
        </authorList>
    </citation>
    <scope>NUCLEOTIDE SEQUENCE [LARGE SCALE GENOMIC DNA]</scope>
    <source>
        <strain evidence="5 6">ATCC 29551</strain>
    </source>
</reference>
<dbReference type="InterPro" id="IPR023430">
    <property type="entry name" value="Pept_HybD-like_dom_sf"/>
</dbReference>
<gene>
    <name evidence="5" type="ORF">B0A62_12655</name>
</gene>
<comment type="caution">
    <text evidence="5">The sequence shown here is derived from an EMBL/GenBank/DDBJ whole genome shotgun (WGS) entry which is preliminary data.</text>
</comment>
<dbReference type="Proteomes" id="UP000198424">
    <property type="component" value="Unassembled WGS sequence"/>
</dbReference>
<comment type="similarity">
    <text evidence="1">Belongs to the peptidase A31 family.</text>
</comment>
<accession>A0ABX4CGU4</accession>
<sequence length="162" mass="18274">MVKYDEFHSDGNEILVLGIGNYLMGDEGVGVHFINRIKQSDFPENISFIDGGTGGFTLVPYIENHKRVIIVDATMDGKEEGTITLLKPKFSNDFPISLSGHNFGLKDMVEILTMFDTMPEIYLYTITISKMEPMFMELSPKVDAAIKEVTEKVIQLIENFNK</sequence>
<name>A0ABX4CGU4_FLAHY</name>
<dbReference type="Gene3D" id="3.40.50.1450">
    <property type="entry name" value="HybD-like"/>
    <property type="match status" value="1"/>
</dbReference>